<dbReference type="PROSITE" id="PS50110">
    <property type="entry name" value="RESPONSE_REGULATORY"/>
    <property type="match status" value="1"/>
</dbReference>
<keyword evidence="2" id="KW-0805">Transcription regulation</keyword>
<keyword evidence="1" id="KW-0902">Two-component regulatory system</keyword>
<keyword evidence="3" id="KW-0238">DNA-binding</keyword>
<protein>
    <submittedName>
        <fullName evidence="7">Response regulator</fullName>
    </submittedName>
</protein>
<sequence length="387" mass="45115">MNVMMIDDERLALMQLEKLLKEFPDVSILSVCRDPYQGLQLVEELQPDVLFLDIHMPELSGLQIAERLQEKGMDIQIVFVTAYDEHAIEAFEYNALDYILKPLQRERLLKTIQRLRKRLSPPGAAESAPSSQPLVRTLPALAFDGTESSVEHSKWRTAKAQELFAYLLHHRGQLVRKDALLDLLWPELDEKRGMTHMYTTVYQARQQLKRTGLGLMIRNAGLEDGYVLDMNGVQIDTDEWERLVALSEKEGHLPPASAKRILDLYRDDYFGDYDYLWAESERQRLRLLWFSYLKRQAEYDESEGHEAEAVVLYQRMQKQYPYGEESYFALMKLYDRLGDRAAVEEQYSSLSRLLQEELGIAPQARIMLWYQSWAVRGDRRTGRTSPV</sequence>
<evidence type="ECO:0000313" key="7">
    <source>
        <dbReference type="EMBL" id="MEK8130643.1"/>
    </source>
</evidence>
<dbReference type="InterPro" id="IPR011990">
    <property type="entry name" value="TPR-like_helical_dom_sf"/>
</dbReference>
<evidence type="ECO:0000256" key="4">
    <source>
        <dbReference type="ARBA" id="ARBA00023163"/>
    </source>
</evidence>
<dbReference type="InterPro" id="IPR036388">
    <property type="entry name" value="WH-like_DNA-bd_sf"/>
</dbReference>
<keyword evidence="8" id="KW-1185">Reference proteome</keyword>
<accession>A0ABU9DP38</accession>
<evidence type="ECO:0000259" key="6">
    <source>
        <dbReference type="PROSITE" id="PS50110"/>
    </source>
</evidence>
<dbReference type="Gene3D" id="1.10.10.10">
    <property type="entry name" value="Winged helix-like DNA-binding domain superfamily/Winged helix DNA-binding domain"/>
    <property type="match status" value="1"/>
</dbReference>
<dbReference type="Pfam" id="PF00072">
    <property type="entry name" value="Response_reg"/>
    <property type="match status" value="1"/>
</dbReference>
<comment type="caution">
    <text evidence="7">The sequence shown here is derived from an EMBL/GenBank/DDBJ whole genome shotgun (WGS) entry which is preliminary data.</text>
</comment>
<dbReference type="InterPro" id="IPR011006">
    <property type="entry name" value="CheY-like_superfamily"/>
</dbReference>
<gene>
    <name evidence="7" type="ORF">WMW72_22305</name>
</gene>
<dbReference type="InterPro" id="IPR051677">
    <property type="entry name" value="AfsR-DnrI-RedD_regulator"/>
</dbReference>
<dbReference type="Pfam" id="PF03704">
    <property type="entry name" value="BTAD"/>
    <property type="match status" value="1"/>
</dbReference>
<dbReference type="InterPro" id="IPR016032">
    <property type="entry name" value="Sig_transdc_resp-reg_C-effctor"/>
</dbReference>
<dbReference type="Gene3D" id="3.40.50.2300">
    <property type="match status" value="1"/>
</dbReference>
<dbReference type="SUPFAM" id="SSF52172">
    <property type="entry name" value="CheY-like"/>
    <property type="match status" value="1"/>
</dbReference>
<dbReference type="SUPFAM" id="SSF46894">
    <property type="entry name" value="C-terminal effector domain of the bipartite response regulators"/>
    <property type="match status" value="1"/>
</dbReference>
<evidence type="ECO:0000313" key="8">
    <source>
        <dbReference type="Proteomes" id="UP001469365"/>
    </source>
</evidence>
<dbReference type="InterPro" id="IPR005158">
    <property type="entry name" value="BTAD"/>
</dbReference>
<evidence type="ECO:0000256" key="2">
    <source>
        <dbReference type="ARBA" id="ARBA00023015"/>
    </source>
</evidence>
<dbReference type="SUPFAM" id="SSF48452">
    <property type="entry name" value="TPR-like"/>
    <property type="match status" value="1"/>
</dbReference>
<dbReference type="Gene3D" id="1.25.40.10">
    <property type="entry name" value="Tetratricopeptide repeat domain"/>
    <property type="match status" value="1"/>
</dbReference>
<name>A0ABU9DP38_9BACL</name>
<keyword evidence="5" id="KW-0597">Phosphoprotein</keyword>
<dbReference type="Proteomes" id="UP001469365">
    <property type="component" value="Unassembled WGS sequence"/>
</dbReference>
<evidence type="ECO:0000256" key="1">
    <source>
        <dbReference type="ARBA" id="ARBA00023012"/>
    </source>
</evidence>
<dbReference type="PANTHER" id="PTHR35807">
    <property type="entry name" value="TRANSCRIPTIONAL REGULATOR REDD-RELATED"/>
    <property type="match status" value="1"/>
</dbReference>
<proteinExistence type="predicted"/>
<evidence type="ECO:0000256" key="3">
    <source>
        <dbReference type="ARBA" id="ARBA00023125"/>
    </source>
</evidence>
<feature type="domain" description="Response regulatory" evidence="6">
    <location>
        <begin position="2"/>
        <end position="116"/>
    </location>
</feature>
<keyword evidence="4" id="KW-0804">Transcription</keyword>
<evidence type="ECO:0000256" key="5">
    <source>
        <dbReference type="PROSITE-ProRule" id="PRU00169"/>
    </source>
</evidence>
<organism evidence="7 8">
    <name type="scientific">Paenibacillus filicis</name>
    <dbReference type="NCBI Taxonomy" id="669464"/>
    <lineage>
        <taxon>Bacteria</taxon>
        <taxon>Bacillati</taxon>
        <taxon>Bacillota</taxon>
        <taxon>Bacilli</taxon>
        <taxon>Bacillales</taxon>
        <taxon>Paenibacillaceae</taxon>
        <taxon>Paenibacillus</taxon>
    </lineage>
</organism>
<reference evidence="7 8" key="1">
    <citation type="submission" date="2024-04" db="EMBL/GenBank/DDBJ databases">
        <title>draft genome sequnece of Paenibacillus filicis.</title>
        <authorList>
            <person name="Kim D.-U."/>
        </authorList>
    </citation>
    <scope>NUCLEOTIDE SEQUENCE [LARGE SCALE GENOMIC DNA]</scope>
    <source>
        <strain evidence="7 8">KACC14197</strain>
    </source>
</reference>
<dbReference type="EMBL" id="JBBPCC010000016">
    <property type="protein sequence ID" value="MEK8130643.1"/>
    <property type="molecule type" value="Genomic_DNA"/>
</dbReference>
<feature type="modified residue" description="4-aspartylphosphate" evidence="5">
    <location>
        <position position="53"/>
    </location>
</feature>
<dbReference type="SMART" id="SM00448">
    <property type="entry name" value="REC"/>
    <property type="match status" value="1"/>
</dbReference>
<dbReference type="InterPro" id="IPR001789">
    <property type="entry name" value="Sig_transdc_resp-reg_receiver"/>
</dbReference>
<dbReference type="SMART" id="SM01043">
    <property type="entry name" value="BTAD"/>
    <property type="match status" value="1"/>
</dbReference>
<dbReference type="PANTHER" id="PTHR35807:SF2">
    <property type="entry name" value="TRANSCRIPTIONAL ACTIVATOR DOMAIN"/>
    <property type="match status" value="1"/>
</dbReference>